<name>A0AAD3CEJ3_9STRA</name>
<dbReference type="EMBL" id="BLLK01000013">
    <property type="protein sequence ID" value="GFH43630.1"/>
    <property type="molecule type" value="Genomic_DNA"/>
</dbReference>
<reference evidence="3 4" key="1">
    <citation type="journal article" date="2021" name="Sci. Rep.">
        <title>The genome of the diatom Chaetoceros tenuissimus carries an ancient integrated fragment of an extant virus.</title>
        <authorList>
            <person name="Hongo Y."/>
            <person name="Kimura K."/>
            <person name="Takaki Y."/>
            <person name="Yoshida Y."/>
            <person name="Baba S."/>
            <person name="Kobayashi G."/>
            <person name="Nagasaki K."/>
            <person name="Hano T."/>
            <person name="Tomaru Y."/>
        </authorList>
    </citation>
    <scope>NUCLEOTIDE SEQUENCE [LARGE SCALE GENOMIC DNA]</scope>
    <source>
        <strain evidence="3 4">NIES-3715</strain>
    </source>
</reference>
<evidence type="ECO:0000259" key="2">
    <source>
        <dbReference type="Pfam" id="PF03407"/>
    </source>
</evidence>
<evidence type="ECO:0000256" key="1">
    <source>
        <dbReference type="SAM" id="SignalP"/>
    </source>
</evidence>
<keyword evidence="1" id="KW-0732">Signal</keyword>
<dbReference type="AlphaFoldDB" id="A0AAD3CEJ3"/>
<dbReference type="InterPro" id="IPR005069">
    <property type="entry name" value="Nucl-diP-sugar_transferase"/>
</dbReference>
<feature type="signal peptide" evidence="1">
    <location>
        <begin position="1"/>
        <end position="27"/>
    </location>
</feature>
<dbReference type="GO" id="GO:0016757">
    <property type="term" value="F:glycosyltransferase activity"/>
    <property type="evidence" value="ECO:0007669"/>
    <property type="project" value="TreeGrafter"/>
</dbReference>
<dbReference type="PANTHER" id="PTHR47032">
    <property type="entry name" value="UDP-D-XYLOSE:L-FUCOSE ALPHA-1,3-D-XYLOSYLTRANSFERASE-RELATED"/>
    <property type="match status" value="1"/>
</dbReference>
<organism evidence="3 4">
    <name type="scientific">Chaetoceros tenuissimus</name>
    <dbReference type="NCBI Taxonomy" id="426638"/>
    <lineage>
        <taxon>Eukaryota</taxon>
        <taxon>Sar</taxon>
        <taxon>Stramenopiles</taxon>
        <taxon>Ochrophyta</taxon>
        <taxon>Bacillariophyta</taxon>
        <taxon>Coscinodiscophyceae</taxon>
        <taxon>Chaetocerotophycidae</taxon>
        <taxon>Chaetocerotales</taxon>
        <taxon>Chaetocerotaceae</taxon>
        <taxon>Chaetoceros</taxon>
    </lineage>
</organism>
<dbReference type="PANTHER" id="PTHR47032:SF1">
    <property type="entry name" value="UDP-D-XYLOSE:L-FUCOSE ALPHA-1,3-D-XYLOSYLTRANSFERASE-RELATED"/>
    <property type="match status" value="1"/>
</dbReference>
<gene>
    <name evidence="3" type="ORF">CTEN210_00103</name>
</gene>
<dbReference type="Proteomes" id="UP001054902">
    <property type="component" value="Unassembled WGS sequence"/>
</dbReference>
<protein>
    <recommendedName>
        <fullName evidence="2">Nucleotide-diphospho-sugar transferase domain-containing protein</fullName>
    </recommendedName>
</protein>
<feature type="chain" id="PRO_5042037826" description="Nucleotide-diphospho-sugar transferase domain-containing protein" evidence="1">
    <location>
        <begin position="28"/>
        <end position="390"/>
    </location>
</feature>
<sequence>MRLAIYFLFISVLSILLSLSVLFHTKATQSNEDHNLKVNNTETQKRKAKSSNVKIVAFTDHSFAPVGQWWYQRLTNLTYTAHTLVLFESRAVAHFEKLKAKGEYYRTEVKLIDIDNKLKRRFKIHRLWYIRILYCLEQLKAGTSLILTDSDNIFHRYVDLTLFEDSGYDAIFSFEQRYPTDIFKKQGFVVCGGMTFLKATNATVQIMEKLLQRCYESQGREGKNSKSCDDQTVWNELLFQDMEWNRKTEDLQAGNDLLQFGFDGVSKSVPSFRANLWDRQFSLRIPFETCPSEKTWVSMPAPFDHRKELEKKVKGQHGGFLQEFGLFELAKVLIWEKYCSLESSLDSSQRLEKAVSYYVSNSQNLIRPYANFTQYNGIFRNDLKQLPAGR</sequence>
<keyword evidence="4" id="KW-1185">Reference proteome</keyword>
<dbReference type="Pfam" id="PF03407">
    <property type="entry name" value="Nucleotid_trans"/>
    <property type="match status" value="1"/>
</dbReference>
<feature type="domain" description="Nucleotide-diphospho-sugar transferase" evidence="2">
    <location>
        <begin position="125"/>
        <end position="244"/>
    </location>
</feature>
<proteinExistence type="predicted"/>
<dbReference type="GO" id="GO:0005794">
    <property type="term" value="C:Golgi apparatus"/>
    <property type="evidence" value="ECO:0007669"/>
    <property type="project" value="TreeGrafter"/>
</dbReference>
<dbReference type="InterPro" id="IPR052636">
    <property type="entry name" value="UDP-D-xylose:L-fucose_XylT"/>
</dbReference>
<accession>A0AAD3CEJ3</accession>
<comment type="caution">
    <text evidence="3">The sequence shown here is derived from an EMBL/GenBank/DDBJ whole genome shotgun (WGS) entry which is preliminary data.</text>
</comment>
<evidence type="ECO:0000313" key="3">
    <source>
        <dbReference type="EMBL" id="GFH43630.1"/>
    </source>
</evidence>
<evidence type="ECO:0000313" key="4">
    <source>
        <dbReference type="Proteomes" id="UP001054902"/>
    </source>
</evidence>